<feature type="transmembrane region" description="Helical" evidence="11">
    <location>
        <begin position="490"/>
        <end position="520"/>
    </location>
</feature>
<keyword evidence="8" id="KW-0408">Iron</keyword>
<keyword evidence="10" id="KW-0325">Glycoprotein</keyword>
<evidence type="ECO:0000256" key="12">
    <source>
        <dbReference type="SAM" id="SignalP"/>
    </source>
</evidence>
<comment type="subcellular location">
    <subcellularLocation>
        <location evidence="2">Membrane</location>
        <topology evidence="2">Multi-pass membrane protein</topology>
    </subcellularLocation>
</comment>
<dbReference type="PANTHER" id="PTHR45828:SF44">
    <property type="entry name" value="FERRIC-CHELATE REDUCTASE 1-RELATED"/>
    <property type="match status" value="1"/>
</dbReference>
<sequence>MDYIVLLLGCVAPVVRCYGSGKVTDSCDDLRPRHAALSPQTDPAPFTVAADRSGYRLGEEVKGERQAPGSTPFMGFLLQAREVGGQSPVGSFALTAGAAQLLACGLRPVSSLPSGRDCNVSNILVMGGTNEQYYASFVQNYRTFWVDVTSRSLGFINDSTGGSASPTEGISGADCGVTKVCFSQPPSCDPAVSGDCYFMSAVATSPPAVRYEMTGPSDGYISFGFSDDRTMGNDDLYICGIDGGGRVRLQHAFSTGRTAPRALTLVPGNVVISCSFTSTNAISTQRRSGADKAYHLMFAHGPSRNGQIQFHAGSFVSSDKIDISRPQSVAKAGWPRVLKAHGALMLAAWTATGSLGMVTARYLRGATEARSLWGKDVWFLAHAAVMSVATAATVVAFVLPFCYVKAWSEGAHPVLGCLVMILTLVQPIVALLRCGPQHPLRFLFNWSHALNALAIKALAVAAIFTGLKMIDSTPDQWLMKTMGGFVGWEALLYVLLEITIVLLVALFCLGNCTFLVALLVGIGKS</sequence>
<keyword evidence="4" id="KW-0813">Transport</keyword>
<gene>
    <name evidence="14" type="primary">zgc:163022</name>
</gene>
<keyword evidence="7 11" id="KW-1133">Transmembrane helix</keyword>
<evidence type="ECO:0000256" key="6">
    <source>
        <dbReference type="ARBA" id="ARBA00022982"/>
    </source>
</evidence>
<dbReference type="Pfam" id="PF02014">
    <property type="entry name" value="Reeler"/>
    <property type="match status" value="1"/>
</dbReference>
<dbReference type="AlphaFoldDB" id="A0A8D2ZVV1"/>
<dbReference type="CDD" id="cd09628">
    <property type="entry name" value="DOMON_SDR_2_like"/>
    <property type="match status" value="1"/>
</dbReference>
<dbReference type="Proteomes" id="UP000694558">
    <property type="component" value="Chromosome 21"/>
</dbReference>
<dbReference type="SMART" id="SM00665">
    <property type="entry name" value="B561"/>
    <property type="match status" value="1"/>
</dbReference>
<feature type="transmembrane region" description="Helical" evidence="11">
    <location>
        <begin position="411"/>
        <end position="432"/>
    </location>
</feature>
<reference evidence="14" key="1">
    <citation type="submission" date="2023-05" db="EMBL/GenBank/DDBJ databases">
        <title>High-quality long-read genome of Scophthalmus maximus.</title>
        <authorList>
            <person name="Lien S."/>
            <person name="Martinez P."/>
        </authorList>
    </citation>
    <scope>NUCLEOTIDE SEQUENCE [LARGE SCALE GENOMIC DNA]</scope>
</reference>
<comment type="similarity">
    <text evidence="3">Belongs to the FRRS1 family.</text>
</comment>
<reference evidence="14" key="2">
    <citation type="submission" date="2025-08" db="UniProtKB">
        <authorList>
            <consortium name="Ensembl"/>
        </authorList>
    </citation>
    <scope>IDENTIFICATION</scope>
</reference>
<accession>A0A8D2ZVV1</accession>
<dbReference type="PROSITE" id="PS50939">
    <property type="entry name" value="CYTOCHROME_B561"/>
    <property type="match status" value="1"/>
</dbReference>
<protein>
    <recommendedName>
        <fullName evidence="13">Cytochrome b561 domain-containing protein</fullName>
    </recommendedName>
</protein>
<evidence type="ECO:0000256" key="4">
    <source>
        <dbReference type="ARBA" id="ARBA00022448"/>
    </source>
</evidence>
<feature type="transmembrane region" description="Helical" evidence="11">
    <location>
        <begin position="453"/>
        <end position="470"/>
    </location>
</feature>
<keyword evidence="12" id="KW-0732">Signal</keyword>
<dbReference type="PANTHER" id="PTHR45828">
    <property type="entry name" value="CYTOCHROME B561/FERRIC REDUCTASE TRANSMEMBRANE"/>
    <property type="match status" value="1"/>
</dbReference>
<dbReference type="Pfam" id="PF03351">
    <property type="entry name" value="DOMON"/>
    <property type="match status" value="1"/>
</dbReference>
<comment type="cofactor">
    <cofactor evidence="1">
        <name>heme b</name>
        <dbReference type="ChEBI" id="CHEBI:60344"/>
    </cofactor>
</comment>
<proteinExistence type="inferred from homology"/>
<evidence type="ECO:0000256" key="9">
    <source>
        <dbReference type="ARBA" id="ARBA00023136"/>
    </source>
</evidence>
<dbReference type="Gene3D" id="1.20.120.1770">
    <property type="match status" value="1"/>
</dbReference>
<evidence type="ECO:0000313" key="15">
    <source>
        <dbReference type="Proteomes" id="UP000694558"/>
    </source>
</evidence>
<dbReference type="CDD" id="cd08760">
    <property type="entry name" value="Cyt_b561_FRRS1_like"/>
    <property type="match status" value="1"/>
</dbReference>
<dbReference type="InterPro" id="IPR051237">
    <property type="entry name" value="Ferric-chelate_Red/DefProt"/>
</dbReference>
<feature type="domain" description="Cytochrome b561" evidence="13">
    <location>
        <begin position="305"/>
        <end position="505"/>
    </location>
</feature>
<keyword evidence="5 11" id="KW-0812">Transmembrane</keyword>
<organism evidence="14 15">
    <name type="scientific">Scophthalmus maximus</name>
    <name type="common">Turbot</name>
    <name type="synonym">Psetta maxima</name>
    <dbReference type="NCBI Taxonomy" id="52904"/>
    <lineage>
        <taxon>Eukaryota</taxon>
        <taxon>Metazoa</taxon>
        <taxon>Chordata</taxon>
        <taxon>Craniata</taxon>
        <taxon>Vertebrata</taxon>
        <taxon>Euteleostomi</taxon>
        <taxon>Actinopterygii</taxon>
        <taxon>Neopterygii</taxon>
        <taxon>Teleostei</taxon>
        <taxon>Neoteleostei</taxon>
        <taxon>Acanthomorphata</taxon>
        <taxon>Carangaria</taxon>
        <taxon>Pleuronectiformes</taxon>
        <taxon>Pleuronectoidei</taxon>
        <taxon>Scophthalmidae</taxon>
        <taxon>Scophthalmus</taxon>
    </lineage>
</organism>
<dbReference type="Gene3D" id="2.60.40.4060">
    <property type="entry name" value="Reeler domain"/>
    <property type="match status" value="1"/>
</dbReference>
<evidence type="ECO:0000256" key="7">
    <source>
        <dbReference type="ARBA" id="ARBA00022989"/>
    </source>
</evidence>
<feature type="transmembrane region" description="Helical" evidence="11">
    <location>
        <begin position="376"/>
        <end position="399"/>
    </location>
</feature>
<feature type="chain" id="PRO_5034091396" description="Cytochrome b561 domain-containing protein" evidence="12">
    <location>
        <begin position="18"/>
        <end position="525"/>
    </location>
</feature>
<name>A0A8D2ZVV1_SCOMX</name>
<dbReference type="Ensembl" id="ENSSMAT00000008537.2">
    <property type="protein sequence ID" value="ENSSMAP00000008433.2"/>
    <property type="gene ID" value="ENSSMAG00000005180.2"/>
</dbReference>
<evidence type="ECO:0000259" key="13">
    <source>
        <dbReference type="PROSITE" id="PS50939"/>
    </source>
</evidence>
<keyword evidence="6" id="KW-0249">Electron transport</keyword>
<feature type="transmembrane region" description="Helical" evidence="11">
    <location>
        <begin position="343"/>
        <end position="364"/>
    </location>
</feature>
<evidence type="ECO:0000256" key="8">
    <source>
        <dbReference type="ARBA" id="ARBA00023004"/>
    </source>
</evidence>
<evidence type="ECO:0000313" key="14">
    <source>
        <dbReference type="Ensembl" id="ENSSMAP00000008433.2"/>
    </source>
</evidence>
<dbReference type="InterPro" id="IPR006593">
    <property type="entry name" value="Cyt_b561/ferric_Rdtase_TM"/>
</dbReference>
<dbReference type="SMART" id="SM00664">
    <property type="entry name" value="DoH"/>
    <property type="match status" value="1"/>
</dbReference>
<evidence type="ECO:0000256" key="1">
    <source>
        <dbReference type="ARBA" id="ARBA00001970"/>
    </source>
</evidence>
<dbReference type="GeneTree" id="ENSGT00940000164178"/>
<evidence type="ECO:0000256" key="11">
    <source>
        <dbReference type="SAM" id="Phobius"/>
    </source>
</evidence>
<evidence type="ECO:0000256" key="10">
    <source>
        <dbReference type="ARBA" id="ARBA00023180"/>
    </source>
</evidence>
<keyword evidence="9 11" id="KW-0472">Membrane</keyword>
<feature type="signal peptide" evidence="12">
    <location>
        <begin position="1"/>
        <end position="17"/>
    </location>
</feature>
<dbReference type="InterPro" id="IPR005018">
    <property type="entry name" value="DOMON_domain"/>
</dbReference>
<dbReference type="GO" id="GO:0016020">
    <property type="term" value="C:membrane"/>
    <property type="evidence" value="ECO:0007669"/>
    <property type="project" value="UniProtKB-SubCell"/>
</dbReference>
<evidence type="ECO:0000256" key="2">
    <source>
        <dbReference type="ARBA" id="ARBA00004141"/>
    </source>
</evidence>
<evidence type="ECO:0000256" key="3">
    <source>
        <dbReference type="ARBA" id="ARBA00009195"/>
    </source>
</evidence>
<dbReference type="CDD" id="cd08544">
    <property type="entry name" value="Reeler"/>
    <property type="match status" value="1"/>
</dbReference>
<dbReference type="InterPro" id="IPR042307">
    <property type="entry name" value="Reeler_sf"/>
</dbReference>
<dbReference type="InterPro" id="IPR002861">
    <property type="entry name" value="Reeler_dom"/>
</dbReference>
<evidence type="ECO:0000256" key="5">
    <source>
        <dbReference type="ARBA" id="ARBA00022692"/>
    </source>
</evidence>